<feature type="domain" description="Aminoglycoside phosphotransferase" evidence="1">
    <location>
        <begin position="2"/>
        <end position="245"/>
    </location>
</feature>
<gene>
    <name evidence="2" type="ORF">IWX46DRAFT_517010</name>
</gene>
<evidence type="ECO:0000313" key="2">
    <source>
        <dbReference type="EMBL" id="KAK7557020.1"/>
    </source>
</evidence>
<evidence type="ECO:0000259" key="1">
    <source>
        <dbReference type="Pfam" id="PF01636"/>
    </source>
</evidence>
<dbReference type="PANTHER" id="PTHR21310:SF51">
    <property type="entry name" value="AMINOGLYCOSIDE PHOSPHOTRANSFERASE DOMAIN-CONTAINING PROTEIN"/>
    <property type="match status" value="1"/>
</dbReference>
<reference evidence="2 3" key="1">
    <citation type="submission" date="2024-04" db="EMBL/GenBank/DDBJ databases">
        <title>Phyllosticta paracitricarpa is synonymous to the EU quarantine fungus P. citricarpa based on phylogenomic analyses.</title>
        <authorList>
            <consortium name="Lawrence Berkeley National Laboratory"/>
            <person name="Van Ingen-Buijs V.A."/>
            <person name="Van Westerhoven A.C."/>
            <person name="Haridas S."/>
            <person name="Skiadas P."/>
            <person name="Martin F."/>
            <person name="Groenewald J.Z."/>
            <person name="Crous P.W."/>
            <person name="Seidl M.F."/>
        </authorList>
    </citation>
    <scope>NUCLEOTIDE SEQUENCE [LARGE SCALE GENOMIC DNA]</scope>
    <source>
        <strain evidence="2 3">CBS 122670</strain>
    </source>
</reference>
<dbReference type="InterPro" id="IPR002575">
    <property type="entry name" value="Aminoglycoside_PTrfase"/>
</dbReference>
<dbReference type="Pfam" id="PF01636">
    <property type="entry name" value="APH"/>
    <property type="match status" value="1"/>
</dbReference>
<dbReference type="Gene3D" id="3.30.200.20">
    <property type="entry name" value="Phosphorylase Kinase, domain 1"/>
    <property type="match status" value="1"/>
</dbReference>
<dbReference type="SUPFAM" id="SSF56112">
    <property type="entry name" value="Protein kinase-like (PK-like)"/>
    <property type="match status" value="1"/>
</dbReference>
<accession>A0ABR1MRG2</accession>
<evidence type="ECO:0000313" key="3">
    <source>
        <dbReference type="Proteomes" id="UP001365128"/>
    </source>
</evidence>
<dbReference type="EMBL" id="JBBPDW010000001">
    <property type="protein sequence ID" value="KAK7557020.1"/>
    <property type="molecule type" value="Genomic_DNA"/>
</dbReference>
<dbReference type="PANTHER" id="PTHR21310">
    <property type="entry name" value="AMINOGLYCOSIDE PHOSPHOTRANSFERASE-RELATED-RELATED"/>
    <property type="match status" value="1"/>
</dbReference>
<dbReference type="InterPro" id="IPR011009">
    <property type="entry name" value="Kinase-like_dom_sf"/>
</dbReference>
<comment type="caution">
    <text evidence="2">The sequence shown here is derived from an EMBL/GenBank/DDBJ whole genome shotgun (WGS) entry which is preliminary data.</text>
</comment>
<dbReference type="InterPro" id="IPR051678">
    <property type="entry name" value="AGP_Transferase"/>
</dbReference>
<feature type="non-terminal residue" evidence="2">
    <location>
        <position position="1"/>
    </location>
</feature>
<dbReference type="Proteomes" id="UP001365128">
    <property type="component" value="Unassembled WGS sequence"/>
</dbReference>
<name>A0ABR1MRG2_9PEZI</name>
<organism evidence="2 3">
    <name type="scientific">Phyllosticta citricarpa</name>
    <dbReference type="NCBI Taxonomy" id="55181"/>
    <lineage>
        <taxon>Eukaryota</taxon>
        <taxon>Fungi</taxon>
        <taxon>Dikarya</taxon>
        <taxon>Ascomycota</taxon>
        <taxon>Pezizomycotina</taxon>
        <taxon>Dothideomycetes</taxon>
        <taxon>Dothideomycetes incertae sedis</taxon>
        <taxon>Botryosphaeriales</taxon>
        <taxon>Phyllostictaceae</taxon>
        <taxon>Phyllosticta</taxon>
    </lineage>
</organism>
<protein>
    <recommendedName>
        <fullName evidence="1">Aminoglycoside phosphotransferase domain-containing protein</fullName>
    </recommendedName>
</protein>
<keyword evidence="3" id="KW-1185">Reference proteome</keyword>
<proteinExistence type="predicted"/>
<sequence>RKFVLRVPSIGARGIWNRHDAMEMRSTALSMKWIGKTTRVPVPEIIAYDVTHDNEIGHPFVLMSHLPGKVLYEAWEDKNNPNLEAMRLKLLESVAKLAVQLQGPSFAQSGMLHFDDESATNPKAGPMYDLAEDYITGTEVVHGTELIKPIASSYQEYSHRLKVWRDMRDCQLDDDNLSEDPDALGLLKGQHEVLGILVDCIPFSKAQGASESEETFVLAHPDLDWQNVLIDDEGNVTGLIDWDCTRAVSRFQGYAALPLWLGRDYLGCLAPRGRCGSFPERLPNYRAFYAHAMAKEMEGEGDCIYTHKSVLFRALEDILRYTKITLEVLGKIIKLVLPAVDVKSFLTRIGTQGLADPERQHLRAMFQELFRCGPGYDTRFYI</sequence>